<dbReference type="GO" id="GO:0006357">
    <property type="term" value="P:regulation of transcription by RNA polymerase II"/>
    <property type="evidence" value="ECO:0007669"/>
    <property type="project" value="TreeGrafter"/>
</dbReference>
<dbReference type="SUPFAM" id="SSF46774">
    <property type="entry name" value="ARID-like"/>
    <property type="match status" value="1"/>
</dbReference>
<name>A0AAD7W8H9_9TELE</name>
<dbReference type="InterPro" id="IPR001606">
    <property type="entry name" value="ARID_dom"/>
</dbReference>
<dbReference type="PANTHER" id="PTHR12656:SF11">
    <property type="entry name" value="AT-RICH INTERACTIVE DOMAIN-CONTAINING PROTEIN 1B"/>
    <property type="match status" value="1"/>
</dbReference>
<dbReference type="Pfam" id="PF01388">
    <property type="entry name" value="ARID"/>
    <property type="match status" value="1"/>
</dbReference>
<feature type="region of interest" description="Disordered" evidence="1">
    <location>
        <begin position="1"/>
        <end position="35"/>
    </location>
</feature>
<proteinExistence type="predicted"/>
<evidence type="ECO:0000259" key="2">
    <source>
        <dbReference type="PROSITE" id="PS51011"/>
    </source>
</evidence>
<dbReference type="EMBL" id="JAINUG010000205">
    <property type="protein sequence ID" value="KAJ8387807.1"/>
    <property type="molecule type" value="Genomic_DNA"/>
</dbReference>
<dbReference type="GO" id="GO:0006338">
    <property type="term" value="P:chromatin remodeling"/>
    <property type="evidence" value="ECO:0007669"/>
    <property type="project" value="InterPro"/>
</dbReference>
<feature type="compositionally biased region" description="Low complexity" evidence="1">
    <location>
        <begin position="14"/>
        <end position="32"/>
    </location>
</feature>
<dbReference type="PANTHER" id="PTHR12656">
    <property type="entry name" value="BRG-1 ASSOCIATED FACTOR 250 BAF250"/>
    <property type="match status" value="1"/>
</dbReference>
<dbReference type="GO" id="GO:0071565">
    <property type="term" value="C:nBAF complex"/>
    <property type="evidence" value="ECO:0007669"/>
    <property type="project" value="TreeGrafter"/>
</dbReference>
<accession>A0AAD7W8H9</accession>
<comment type="caution">
    <text evidence="3">The sequence shown here is derived from an EMBL/GenBank/DDBJ whole genome shotgun (WGS) entry which is preliminary data.</text>
</comment>
<dbReference type="GO" id="GO:0003677">
    <property type="term" value="F:DNA binding"/>
    <property type="evidence" value="ECO:0007669"/>
    <property type="project" value="InterPro"/>
</dbReference>
<evidence type="ECO:0000256" key="1">
    <source>
        <dbReference type="SAM" id="MobiDB-lite"/>
    </source>
</evidence>
<dbReference type="PROSITE" id="PS51011">
    <property type="entry name" value="ARID"/>
    <property type="match status" value="1"/>
</dbReference>
<dbReference type="InterPro" id="IPR021906">
    <property type="entry name" value="BAF250/Osa"/>
</dbReference>
<evidence type="ECO:0000313" key="3">
    <source>
        <dbReference type="EMBL" id="KAJ8387807.1"/>
    </source>
</evidence>
<feature type="domain" description="ARID" evidence="2">
    <location>
        <begin position="48"/>
        <end position="139"/>
    </location>
</feature>
<feature type="non-terminal residue" evidence="3">
    <location>
        <position position="1"/>
    </location>
</feature>
<feature type="region of interest" description="Disordered" evidence="1">
    <location>
        <begin position="410"/>
        <end position="434"/>
    </location>
</feature>
<feature type="compositionally biased region" description="Polar residues" evidence="1">
    <location>
        <begin position="167"/>
        <end position="187"/>
    </location>
</feature>
<protein>
    <recommendedName>
        <fullName evidence="2">ARID domain-containing protein</fullName>
    </recommendedName>
</protein>
<dbReference type="GO" id="GO:0045893">
    <property type="term" value="P:positive regulation of DNA-templated transcription"/>
    <property type="evidence" value="ECO:0007669"/>
    <property type="project" value="TreeGrafter"/>
</dbReference>
<dbReference type="SMART" id="SM00501">
    <property type="entry name" value="BRIGHT"/>
    <property type="match status" value="1"/>
</dbReference>
<evidence type="ECO:0000313" key="4">
    <source>
        <dbReference type="Proteomes" id="UP001221898"/>
    </source>
</evidence>
<dbReference type="GO" id="GO:0005654">
    <property type="term" value="C:nucleoplasm"/>
    <property type="evidence" value="ECO:0007669"/>
    <property type="project" value="TreeGrafter"/>
</dbReference>
<feature type="compositionally biased region" description="Pro residues" evidence="1">
    <location>
        <begin position="425"/>
        <end position="434"/>
    </location>
</feature>
<dbReference type="SMART" id="SM01014">
    <property type="entry name" value="ARID"/>
    <property type="match status" value="1"/>
</dbReference>
<dbReference type="Proteomes" id="UP001221898">
    <property type="component" value="Unassembled WGS sequence"/>
</dbReference>
<dbReference type="Gene3D" id="1.10.150.60">
    <property type="entry name" value="ARID DNA-binding domain"/>
    <property type="match status" value="1"/>
</dbReference>
<gene>
    <name evidence="3" type="ORF">AAFF_G00149560</name>
</gene>
<sequence>PASLSSYHGDDSDSISSPTWPKTPSSPKSCSSALSNEKVGRLYEMGAEPERKVWVERYLSFMEDRGTPVLSLPVVGRKPLDLCRLYLAVKDIGGLAMANKNKRWRELASGLAVGTSGGLASSLKKQYIQYLFAFECQVERGEEEPPPDASPAADAKRQPKIQPPSPVNSGSLQGPQTPQSTGSSSMTELLVDLRPPTPASTPHGQLTPVQGGRSSSVSVQDPFSELNDPAFQKRGSVPPGAPYQSPANMRLQDPFAGMRKVVGSTEPFMPGPMPNSGVQDMYGRAPSGAMPGLGMGQRPQYPYGPGYDRRPDHVMGLEGSMVPPGAQSNMVHSNNDPSMYSPTRYPSQRHEGYSQQYPSMPYGAHPSGMFPQQQGYKRPMDGLYGPPAKRQDGGEGFGLQYGGQQAEVYNQYGGGYPGPERRPLQGPPYPYPYG</sequence>
<feature type="region of interest" description="Disordered" evidence="1">
    <location>
        <begin position="139"/>
        <end position="247"/>
    </location>
</feature>
<dbReference type="GO" id="GO:0031491">
    <property type="term" value="F:nucleosome binding"/>
    <property type="evidence" value="ECO:0007669"/>
    <property type="project" value="TreeGrafter"/>
</dbReference>
<dbReference type="AlphaFoldDB" id="A0AAD7W8H9"/>
<dbReference type="InterPro" id="IPR036431">
    <property type="entry name" value="ARID_dom_sf"/>
</dbReference>
<feature type="non-terminal residue" evidence="3">
    <location>
        <position position="434"/>
    </location>
</feature>
<organism evidence="3 4">
    <name type="scientific">Aldrovandia affinis</name>
    <dbReference type="NCBI Taxonomy" id="143900"/>
    <lineage>
        <taxon>Eukaryota</taxon>
        <taxon>Metazoa</taxon>
        <taxon>Chordata</taxon>
        <taxon>Craniata</taxon>
        <taxon>Vertebrata</taxon>
        <taxon>Euteleostomi</taxon>
        <taxon>Actinopterygii</taxon>
        <taxon>Neopterygii</taxon>
        <taxon>Teleostei</taxon>
        <taxon>Notacanthiformes</taxon>
        <taxon>Halosauridae</taxon>
        <taxon>Aldrovandia</taxon>
    </lineage>
</organism>
<reference evidence="3" key="1">
    <citation type="journal article" date="2023" name="Science">
        <title>Genome structures resolve the early diversification of teleost fishes.</title>
        <authorList>
            <person name="Parey E."/>
            <person name="Louis A."/>
            <person name="Montfort J."/>
            <person name="Bouchez O."/>
            <person name="Roques C."/>
            <person name="Iampietro C."/>
            <person name="Lluch J."/>
            <person name="Castinel A."/>
            <person name="Donnadieu C."/>
            <person name="Desvignes T."/>
            <person name="Floi Bucao C."/>
            <person name="Jouanno E."/>
            <person name="Wen M."/>
            <person name="Mejri S."/>
            <person name="Dirks R."/>
            <person name="Jansen H."/>
            <person name="Henkel C."/>
            <person name="Chen W.J."/>
            <person name="Zahm M."/>
            <person name="Cabau C."/>
            <person name="Klopp C."/>
            <person name="Thompson A.W."/>
            <person name="Robinson-Rechavi M."/>
            <person name="Braasch I."/>
            <person name="Lecointre G."/>
            <person name="Bobe J."/>
            <person name="Postlethwait J.H."/>
            <person name="Berthelot C."/>
            <person name="Roest Crollius H."/>
            <person name="Guiguen Y."/>
        </authorList>
    </citation>
    <scope>NUCLEOTIDE SEQUENCE</scope>
    <source>
        <strain evidence="3">NC1722</strain>
    </source>
</reference>
<dbReference type="GO" id="GO:0035060">
    <property type="term" value="C:brahma complex"/>
    <property type="evidence" value="ECO:0007669"/>
    <property type="project" value="InterPro"/>
</dbReference>
<dbReference type="GO" id="GO:0016514">
    <property type="term" value="C:SWI/SNF complex"/>
    <property type="evidence" value="ECO:0007669"/>
    <property type="project" value="InterPro"/>
</dbReference>
<keyword evidence="4" id="KW-1185">Reference proteome</keyword>